<feature type="compositionally biased region" description="Polar residues" evidence="1">
    <location>
        <begin position="249"/>
        <end position="260"/>
    </location>
</feature>
<feature type="region of interest" description="Disordered" evidence="1">
    <location>
        <begin position="217"/>
        <end position="266"/>
    </location>
</feature>
<keyword evidence="2" id="KW-1133">Transmembrane helix</keyword>
<dbReference type="STRING" id="56646.A0A2L2TB44"/>
<keyword evidence="4" id="KW-1185">Reference proteome</keyword>
<sequence length="318" mass="34540">MYILGSVIKSFSSGDTPKKHKQFLLPTSTLPMRTFDPSKDMSNTLPGRELVQHATVTIAGDFHHDESLAIDNKLRQRQVDSNPILGTLTITTAPDATCAFNNRGDPAMVCPYGRRCSWESGELNVAFCGAQSLHTTCYDYTALNDLGECDRECLSNRYNGGCFAPSCVLYHLGNSISIWGCMSLSTSYRVYTIRDVEERDFSTITVVDGTPLRSPTDIVTFTDDGTSTADDASTTKPTDTDISDDLASPSISRTITQPTHDPNPGPKVGTIVGGVLGGLAIVAFGILGVWYFWGRQTKRPDNSPPHIDNGPAPHVQQI</sequence>
<evidence type="ECO:0000313" key="3">
    <source>
        <dbReference type="EMBL" id="CEI68184.1"/>
    </source>
</evidence>
<evidence type="ECO:0000313" key="4">
    <source>
        <dbReference type="Proteomes" id="UP000245910"/>
    </source>
</evidence>
<protein>
    <recommendedName>
        <fullName evidence="5">WSC domain-containing protein</fullName>
    </recommendedName>
</protein>
<proteinExistence type="predicted"/>
<feature type="compositionally biased region" description="Low complexity" evidence="1">
    <location>
        <begin position="220"/>
        <end position="237"/>
    </location>
</feature>
<feature type="transmembrane region" description="Helical" evidence="2">
    <location>
        <begin position="271"/>
        <end position="293"/>
    </location>
</feature>
<keyword evidence="2" id="KW-0472">Membrane</keyword>
<evidence type="ECO:0000256" key="2">
    <source>
        <dbReference type="SAM" id="Phobius"/>
    </source>
</evidence>
<keyword evidence="2" id="KW-0812">Transmembrane</keyword>
<evidence type="ECO:0000256" key="1">
    <source>
        <dbReference type="SAM" id="MobiDB-lite"/>
    </source>
</evidence>
<dbReference type="EMBL" id="LN649231">
    <property type="protein sequence ID" value="CEI68184.1"/>
    <property type="molecule type" value="Genomic_DNA"/>
</dbReference>
<dbReference type="Proteomes" id="UP000245910">
    <property type="component" value="Chromosome III"/>
</dbReference>
<dbReference type="AlphaFoldDB" id="A0A2L2TB44"/>
<name>A0A2L2TB44_9HYPO</name>
<evidence type="ECO:0008006" key="5">
    <source>
        <dbReference type="Google" id="ProtNLM"/>
    </source>
</evidence>
<accession>A0A2L2TB44</accession>
<organism evidence="3 4">
    <name type="scientific">Fusarium venenatum</name>
    <dbReference type="NCBI Taxonomy" id="56646"/>
    <lineage>
        <taxon>Eukaryota</taxon>
        <taxon>Fungi</taxon>
        <taxon>Dikarya</taxon>
        <taxon>Ascomycota</taxon>
        <taxon>Pezizomycotina</taxon>
        <taxon>Sordariomycetes</taxon>
        <taxon>Hypocreomycetidae</taxon>
        <taxon>Hypocreales</taxon>
        <taxon>Nectriaceae</taxon>
        <taxon>Fusarium</taxon>
    </lineage>
</organism>
<reference evidence="4" key="1">
    <citation type="submission" date="2014-10" db="EMBL/GenBank/DDBJ databases">
        <authorList>
            <person name="King R."/>
        </authorList>
    </citation>
    <scope>NUCLEOTIDE SEQUENCE [LARGE SCALE GENOMIC DNA]</scope>
    <source>
        <strain evidence="4">A3/5</strain>
    </source>
</reference>
<dbReference type="CDD" id="cd12087">
    <property type="entry name" value="TM_EGFR-like"/>
    <property type="match status" value="1"/>
</dbReference>